<organism evidence="2 3">
    <name type="scientific">Cystobacter fuscus</name>
    <dbReference type="NCBI Taxonomy" id="43"/>
    <lineage>
        <taxon>Bacteria</taxon>
        <taxon>Pseudomonadati</taxon>
        <taxon>Myxococcota</taxon>
        <taxon>Myxococcia</taxon>
        <taxon>Myxococcales</taxon>
        <taxon>Cystobacterineae</taxon>
        <taxon>Archangiaceae</taxon>
        <taxon>Cystobacter</taxon>
    </lineage>
</organism>
<dbReference type="SUPFAM" id="SSF63992">
    <property type="entry name" value="Dipeptide transport protein"/>
    <property type="match status" value="1"/>
</dbReference>
<dbReference type="InterPro" id="IPR007035">
    <property type="entry name" value="Peptidase_M55"/>
</dbReference>
<protein>
    <submittedName>
        <fullName evidence="2">D-aminopeptidase</fullName>
    </submittedName>
</protein>
<dbReference type="Pfam" id="PF04951">
    <property type="entry name" value="Peptidase_M55"/>
    <property type="match status" value="1"/>
</dbReference>
<name>A0A250IUA1_9BACT</name>
<keyword evidence="2" id="KW-0378">Hydrolase</keyword>
<feature type="domain" description="DUF6895" evidence="1">
    <location>
        <begin position="435"/>
        <end position="527"/>
    </location>
</feature>
<keyword evidence="2" id="KW-0645">Protease</keyword>
<dbReference type="InterPro" id="IPR027476">
    <property type="entry name" value="DppA_N"/>
</dbReference>
<evidence type="ECO:0000259" key="1">
    <source>
        <dbReference type="Pfam" id="PF21836"/>
    </source>
</evidence>
<reference evidence="2 3" key="1">
    <citation type="submission" date="2017-06" db="EMBL/GenBank/DDBJ databases">
        <title>Sequencing and comparative analysis of myxobacterial genomes.</title>
        <authorList>
            <person name="Rupp O."/>
            <person name="Goesmann A."/>
            <person name="Sogaard-Andersen L."/>
        </authorList>
    </citation>
    <scope>NUCLEOTIDE SEQUENCE [LARGE SCALE GENOMIC DNA]</scope>
    <source>
        <strain evidence="2 3">DSM 52655</strain>
    </source>
</reference>
<dbReference type="Gene3D" id="3.40.50.10780">
    <property type="entry name" value="Dipeptide transport protein"/>
    <property type="match status" value="1"/>
</dbReference>
<dbReference type="InterPro" id="IPR036177">
    <property type="entry name" value="Peptidase_M55_sf"/>
</dbReference>
<dbReference type="Pfam" id="PF21836">
    <property type="entry name" value="DUF6895"/>
    <property type="match status" value="1"/>
</dbReference>
<sequence>MTGRGAWLVVDVVGVAGVDTLGALLPGAPGAAQARAWMIAEVNAAVEGLLSAGFTRVRVSDASCSAAPFTGGEALHPGAEPCSGEDPLAPVWLEDVQGVACVGMHAAAGTGGFGAHTGGPLCVWTCAGRTLSEAELVLALAAEAGVPAVFVSGDDVLRAGLEGRVGYVCTKTAVSTERAVSRAPEEVLEELRRVAARPGQDQAPLPDAPLVLCFKSAHQATLAERTGARRLDAYRVEVSGRTFRERYTHARRAMAEAGRVLPGAGSGSFVFTPEALALLRLPGPPAVPPPARAREAELALDAFLALTAGEDDASRALRALTLHMLEGHAPGVFARWGLGARVEEAVEALTGVALEFPAGLSPDVGMSRVDAWYVRGERGLSTAPLAPGALRDYLLHLDDEGYGLHGWLLGEIAATRGVDVRWSVPERAFRGVSRRADLYWLTHLFLLDTRYLRSPLRAPDASAWTEELLAATPELIEGMDLDLAAEVVFCLQCVGESGGGAHESLLALLAAEQRPDGAVGDAHSTAAALLAFAGALERTVSVP</sequence>
<proteinExistence type="predicted"/>
<dbReference type="Proteomes" id="UP000217257">
    <property type="component" value="Chromosome"/>
</dbReference>
<keyword evidence="2" id="KW-0031">Aminopeptidase</keyword>
<dbReference type="KEGG" id="cfus:CYFUS_000747"/>
<dbReference type="RefSeq" id="WP_095983982.1">
    <property type="nucleotide sequence ID" value="NZ_CP022098.1"/>
</dbReference>
<dbReference type="AlphaFoldDB" id="A0A250IUA1"/>
<dbReference type="GO" id="GO:0004177">
    <property type="term" value="F:aminopeptidase activity"/>
    <property type="evidence" value="ECO:0007669"/>
    <property type="project" value="UniProtKB-KW"/>
</dbReference>
<evidence type="ECO:0000313" key="2">
    <source>
        <dbReference type="EMBL" id="ATB35335.1"/>
    </source>
</evidence>
<gene>
    <name evidence="2" type="ORF">CYFUS_000747</name>
</gene>
<dbReference type="EMBL" id="CP022098">
    <property type="protein sequence ID" value="ATB35335.1"/>
    <property type="molecule type" value="Genomic_DNA"/>
</dbReference>
<dbReference type="InterPro" id="IPR054190">
    <property type="entry name" value="DUF6895"/>
</dbReference>
<accession>A0A250IUA1</accession>
<evidence type="ECO:0000313" key="3">
    <source>
        <dbReference type="Proteomes" id="UP000217257"/>
    </source>
</evidence>